<dbReference type="PATRIC" id="fig|797516.3.peg.212"/>
<dbReference type="AlphaFoldDB" id="H1LCD2"/>
<protein>
    <submittedName>
        <fullName evidence="3">Uncharacterized protein</fullName>
    </submittedName>
</protein>
<proteinExistence type="predicted"/>
<gene>
    <name evidence="3" type="ORF">HMPREF9104_00245</name>
</gene>
<evidence type="ECO:0000256" key="2">
    <source>
        <dbReference type="SAM" id="Phobius"/>
    </source>
</evidence>
<evidence type="ECO:0000256" key="1">
    <source>
        <dbReference type="SAM" id="MobiDB-lite"/>
    </source>
</evidence>
<feature type="region of interest" description="Disordered" evidence="1">
    <location>
        <begin position="1"/>
        <end position="29"/>
    </location>
</feature>
<dbReference type="EMBL" id="AGRJ01000028">
    <property type="protein sequence ID" value="EHO54077.1"/>
    <property type="molecule type" value="Genomic_DNA"/>
</dbReference>
<keyword evidence="2" id="KW-1133">Transmembrane helix</keyword>
<comment type="caution">
    <text evidence="3">The sequence shown here is derived from an EMBL/GenBank/DDBJ whole genome shotgun (WGS) entry which is preliminary data.</text>
</comment>
<dbReference type="STRING" id="797516.HMPREF9104_00245"/>
<keyword evidence="2" id="KW-0472">Membrane</keyword>
<sequence>MRHQRGVSEGHQSFEGSGGGGPVKPDSYATKEELKELKSDLSYQIKLMEAHMDTKFAEVDTKIEHSRISTIAWYVGTTIAIVGIVLPVIHFLF</sequence>
<reference evidence="3 4" key="1">
    <citation type="submission" date="2011-09" db="EMBL/GenBank/DDBJ databases">
        <authorList>
            <person name="Weinstock G."/>
            <person name="Sodergren E."/>
            <person name="Clifton S."/>
            <person name="Fulton L."/>
            <person name="Fulton B."/>
            <person name="Courtney L."/>
            <person name="Fronick C."/>
            <person name="Harrison M."/>
            <person name="Strong C."/>
            <person name="Farmer C."/>
            <person name="Delahaunty K."/>
            <person name="Markovic C."/>
            <person name="Hall O."/>
            <person name="Minx P."/>
            <person name="Tomlinson C."/>
            <person name="Mitreva M."/>
            <person name="Hou S."/>
            <person name="Chen J."/>
            <person name="Wollam A."/>
            <person name="Pepin K.H."/>
            <person name="Johnson M."/>
            <person name="Bhonagiri V."/>
            <person name="Zhang X."/>
            <person name="Suruliraj S."/>
            <person name="Warren W."/>
            <person name="Chinwalla A."/>
            <person name="Mardis E.R."/>
            <person name="Wilson R.K."/>
        </authorList>
    </citation>
    <scope>NUCLEOTIDE SEQUENCE [LARGE SCALE GENOMIC DNA]</scope>
    <source>
        <strain evidence="3 4">F0435</strain>
    </source>
</reference>
<evidence type="ECO:0000313" key="3">
    <source>
        <dbReference type="EMBL" id="EHO54077.1"/>
    </source>
</evidence>
<keyword evidence="2" id="KW-0812">Transmembrane</keyword>
<organism evidence="3 4">
    <name type="scientific">Lentilactobacillus kisonensis F0435</name>
    <dbReference type="NCBI Taxonomy" id="797516"/>
    <lineage>
        <taxon>Bacteria</taxon>
        <taxon>Bacillati</taxon>
        <taxon>Bacillota</taxon>
        <taxon>Bacilli</taxon>
        <taxon>Lactobacillales</taxon>
        <taxon>Lactobacillaceae</taxon>
        <taxon>Lentilactobacillus</taxon>
    </lineage>
</organism>
<dbReference type="HOGENOM" id="CLU_2395984_0_0_9"/>
<name>H1LCD2_9LACO</name>
<dbReference type="Proteomes" id="UP000005025">
    <property type="component" value="Unassembled WGS sequence"/>
</dbReference>
<dbReference type="RefSeq" id="WP_008855439.1">
    <property type="nucleotide sequence ID" value="NZ_JH590995.1"/>
</dbReference>
<feature type="transmembrane region" description="Helical" evidence="2">
    <location>
        <begin position="71"/>
        <end position="92"/>
    </location>
</feature>
<accession>H1LCD2</accession>
<evidence type="ECO:0000313" key="4">
    <source>
        <dbReference type="Proteomes" id="UP000005025"/>
    </source>
</evidence>